<dbReference type="STRING" id="1126212.K2RPU1"/>
<keyword evidence="6 14" id="KW-0479">Metal-binding</keyword>
<dbReference type="EC" id="3.7.1.2" evidence="5"/>
<keyword evidence="8 14" id="KW-0106">Calcium</keyword>
<feature type="binding site" evidence="13">
    <location>
        <position position="120"/>
    </location>
    <ligand>
        <name>substrate</name>
    </ligand>
</feature>
<evidence type="ECO:0000256" key="13">
    <source>
        <dbReference type="PIRSR" id="PIRSR605959-2"/>
    </source>
</evidence>
<dbReference type="InterPro" id="IPR011059">
    <property type="entry name" value="Metal-dep_hydrolase_composite"/>
</dbReference>
<dbReference type="Gene3D" id="3.90.850.10">
    <property type="entry name" value="Fumarylacetoacetase-like, C-terminal domain"/>
    <property type="match status" value="1"/>
</dbReference>
<dbReference type="eggNOG" id="KOG2843">
    <property type="taxonomic scope" value="Eukaryota"/>
</dbReference>
<keyword evidence="9 14" id="KW-0460">Magnesium</keyword>
<dbReference type="InterPro" id="IPR006680">
    <property type="entry name" value="Amidohydro-rel"/>
</dbReference>
<evidence type="ECO:0000256" key="2">
    <source>
        <dbReference type="ARBA" id="ARBA00001946"/>
    </source>
</evidence>
<comment type="cofactor">
    <cofactor evidence="1 14">
        <name>Ca(2+)</name>
        <dbReference type="ChEBI" id="CHEBI:29108"/>
    </cofactor>
</comment>
<dbReference type="InterPro" id="IPR032466">
    <property type="entry name" value="Metal_Hydrolase"/>
</dbReference>
<dbReference type="SUPFAM" id="SSF51556">
    <property type="entry name" value="Metallo-dependent hydrolases"/>
    <property type="match status" value="1"/>
</dbReference>
<feature type="region of interest" description="Disordered" evidence="15">
    <location>
        <begin position="394"/>
        <end position="428"/>
    </location>
</feature>
<evidence type="ECO:0000256" key="8">
    <source>
        <dbReference type="ARBA" id="ARBA00022837"/>
    </source>
</evidence>
<dbReference type="Gene3D" id="2.30.30.230">
    <property type="entry name" value="Fumarylacetoacetase, N-terminal domain"/>
    <property type="match status" value="1"/>
</dbReference>
<dbReference type="SUPFAM" id="SSF56529">
    <property type="entry name" value="FAH"/>
    <property type="match status" value="1"/>
</dbReference>
<dbReference type="GO" id="GO:0046872">
    <property type="term" value="F:metal ion binding"/>
    <property type="evidence" value="ECO:0007669"/>
    <property type="project" value="UniProtKB-KW"/>
</dbReference>
<feature type="active site" description="Proton acceptor" evidence="12">
    <location>
        <position position="125"/>
    </location>
</feature>
<evidence type="ECO:0000256" key="10">
    <source>
        <dbReference type="ARBA" id="ARBA00022878"/>
    </source>
</evidence>
<comment type="pathway">
    <text evidence="3">Amino-acid degradation; L-phenylalanine degradation; acetoacetate and fumarate from L-phenylalanine: step 6/6.</text>
</comment>
<keyword evidence="7" id="KW-0378">Hydrolase</keyword>
<evidence type="ECO:0000259" key="18">
    <source>
        <dbReference type="Pfam" id="PF09298"/>
    </source>
</evidence>
<organism evidence="19 20">
    <name type="scientific">Macrophomina phaseolina (strain MS6)</name>
    <name type="common">Charcoal rot fungus</name>
    <dbReference type="NCBI Taxonomy" id="1126212"/>
    <lineage>
        <taxon>Eukaryota</taxon>
        <taxon>Fungi</taxon>
        <taxon>Dikarya</taxon>
        <taxon>Ascomycota</taxon>
        <taxon>Pezizomycotina</taxon>
        <taxon>Dothideomycetes</taxon>
        <taxon>Dothideomycetes incertae sedis</taxon>
        <taxon>Botryosphaeriales</taxon>
        <taxon>Botryosphaeriaceae</taxon>
        <taxon>Macrophomina</taxon>
    </lineage>
</organism>
<dbReference type="Proteomes" id="UP000007129">
    <property type="component" value="Unassembled WGS sequence"/>
</dbReference>
<sequence>MGFTPEIAEGSPFTLANIPFGVISTSGSSETHCATAIGDFALDLHALGKHGVFTDGAVVNAFAQPDLSMFAALPRATRTAARQEIIAAVKSGSVDKSSFVPLEDATMHMPMECKGYTDFFCSWEHCNNCAPMSAGKIPENFFHAPSAYNGRASSVLPSPHKVHRPKGVYWDPKGSKTAVYAPSRALDYELEMGFIVSKPLAYGQALDIDSAPEHIFGFVLLNDWSARDIQGFEMPPLGPFNSKAFGTTISPWVITLDALDPFACKPKHPQTLAPLDHLRFGDGQRGTFDIKLEAHLLRNGARYQICSSNLSYLLWTPYQQLTQQASSKCGLRTGDLIGTGTVSGDATENGKKVELACLFEATLNGTSPYKFEDGQELAYLQDGDGIALAAWARESQNAATDRPPPVPLSTAEPYSPRDDALPAASNSPSWPDAQWVTRALQEIYSQVFDRVFSAWIAHSPGNSEDTSTVSRNNSQISVLELSVDLDEHVGIVPEYQAQSPAQTSSSSADAATINTILVAAMQCFTSRWLPVFDRAFSHAPLSHWHAEVVRHLWRAARRHMLKAINKRSYRCILSLLLFGLTPCPSGLEEDEESDGLSGQACIQIALRHIYDLRSRHRTLQFSGSEVVSADASHASPSQREHVSEFLVRAEALLYYAGVIFDTSASLTLNSLPLLTSGILGAGQELIFQLFHSRALLFHDDWAEKRQQHATITDTDAASIIYHAGEWKLYTWKMISVLKEGLRDGYSDEFTLEACRAVFDAIERFQVTHYPLMNACREKLEFLSSMRRLDWYLIILHWHLGILILIDGVEAAGRVDLMAEFEKVRADSEHGALNALKSGTATTFTLRNTGSSAGESTKCSLISIDPYPHHIVVTAQLLSKKILEDRRKGSICDEVFENLRTIILASLDELPSTSSSVQLARNRIQAAFAAASQYPSRLNRREDTAVCQYEFSGIASPQTDLRMAEYMEAVHSAGLSILLTDVPFFPNRPVTVYRPDSKHKHSFTMTDNDSSILIKHGIVISMDPNLGIIRDCDVLIEGNTIVKVEPNIALEKQSATRIIDATNCITSPGYIDGHHHLWQQLLRSVGSDWSLMDYALIMRTCFGSIYDPDDVYTANYAGAIDLLHNGITTVVDHCHILNTPAHTDAAIEALKDAQIRGCFCYGLYANPPLSGPGSYFDTTSAAFTPAARRDDVRRALAQHFSPDNNTWDSSLLTLGLACNEPETAGAAGIAAEIAFGRSLALPLITAHVAIGHYDANLQIVQALGRPNSTNEQTLGPDLLFSHGAAWTDAECSLLATSGAGIVCTPETELQMGMGHPVAFRVMDAHGCTKVGLGVDVTCSQNNDMVAQARMLLQAQRARDAVEAVAQGRGPPLAVRRKALDVLRLATQGGADAVGVGHLVGSLSPGKRADVVITECEGVGMVPIVDPVGMLAGIGVNLTVI</sequence>
<feature type="binding site" evidence="13">
    <location>
        <position position="230"/>
    </location>
    <ligand>
        <name>substrate</name>
    </ligand>
</feature>
<dbReference type="Gene3D" id="3.20.20.140">
    <property type="entry name" value="Metal-dependent hydrolases"/>
    <property type="match status" value="1"/>
</dbReference>
<dbReference type="VEuPathDB" id="FungiDB:MPH_10692"/>
<evidence type="ECO:0000256" key="14">
    <source>
        <dbReference type="PIRSR" id="PIRSR605959-3"/>
    </source>
</evidence>
<dbReference type="GO" id="GO:0016810">
    <property type="term" value="F:hydrolase activity, acting on carbon-nitrogen (but not peptide) bonds"/>
    <property type="evidence" value="ECO:0007669"/>
    <property type="project" value="InterPro"/>
</dbReference>
<feature type="binding site" evidence="14">
    <location>
        <position position="223"/>
    </location>
    <ligand>
        <name>Mg(2+)</name>
        <dbReference type="ChEBI" id="CHEBI:18420"/>
    </ligand>
</feature>
<feature type="domain" description="Fumarylacetoacetase-like C-terminal" evidence="16">
    <location>
        <begin position="117"/>
        <end position="386"/>
    </location>
</feature>
<dbReference type="SUPFAM" id="SSF63433">
    <property type="entry name" value="Fumarylacetoacetate hydrolase, FAH, N-terminal domain"/>
    <property type="match status" value="1"/>
</dbReference>
<dbReference type="PANTHER" id="PTHR43069">
    <property type="entry name" value="FUMARYLACETOACETASE"/>
    <property type="match status" value="1"/>
</dbReference>
<evidence type="ECO:0000256" key="11">
    <source>
        <dbReference type="ARBA" id="ARBA00023232"/>
    </source>
</evidence>
<dbReference type="Pfam" id="PF01557">
    <property type="entry name" value="FAA_hydrolase"/>
    <property type="match status" value="1"/>
</dbReference>
<name>K2RPU1_MACPH</name>
<dbReference type="Gene3D" id="2.30.40.10">
    <property type="entry name" value="Urease, subunit C, domain 1"/>
    <property type="match status" value="1"/>
</dbReference>
<dbReference type="OrthoDB" id="9971669at2759"/>
<proteinExistence type="inferred from homology"/>
<reference evidence="19 20" key="1">
    <citation type="journal article" date="2012" name="BMC Genomics">
        <title>Tools to kill: Genome of one of the most destructive plant pathogenic fungi Macrophomina phaseolina.</title>
        <authorList>
            <person name="Islam M.S."/>
            <person name="Haque M.S."/>
            <person name="Islam M.M."/>
            <person name="Emdad E.M."/>
            <person name="Halim A."/>
            <person name="Hossen Q.M.M."/>
            <person name="Hossain M.Z."/>
            <person name="Ahmed B."/>
            <person name="Rahim S."/>
            <person name="Rahman M.S."/>
            <person name="Alam M.M."/>
            <person name="Hou S."/>
            <person name="Wan X."/>
            <person name="Saito J.A."/>
            <person name="Alam M."/>
        </authorList>
    </citation>
    <scope>NUCLEOTIDE SEQUENCE [LARGE SCALE GENOMIC DNA]</scope>
    <source>
        <strain evidence="19 20">MS6</strain>
    </source>
</reference>
<feature type="binding site" evidence="14">
    <location>
        <position position="247"/>
    </location>
    <ligand>
        <name>Mg(2+)</name>
        <dbReference type="ChEBI" id="CHEBI:18420"/>
    </ligand>
</feature>
<feature type="binding site" evidence="14">
    <location>
        <position position="243"/>
    </location>
    <ligand>
        <name>Mg(2+)</name>
        <dbReference type="ChEBI" id="CHEBI:18420"/>
    </ligand>
</feature>
<dbReference type="Pfam" id="PF09298">
    <property type="entry name" value="FAA_hydrolase_N"/>
    <property type="match status" value="1"/>
</dbReference>
<dbReference type="GO" id="GO:0004334">
    <property type="term" value="F:fumarylacetoacetase activity"/>
    <property type="evidence" value="ECO:0007669"/>
    <property type="project" value="UniProtKB-EC"/>
</dbReference>
<dbReference type="InterPro" id="IPR005959">
    <property type="entry name" value="Fumarylacetoacetase"/>
</dbReference>
<gene>
    <name evidence="19" type="ORF">MPH_10692</name>
</gene>
<feature type="binding site" evidence="14">
    <location>
        <position position="191"/>
    </location>
    <ligand>
        <name>Ca(2+)</name>
        <dbReference type="ChEBI" id="CHEBI:29108"/>
    </ligand>
</feature>
<feature type="binding site" evidence="13">
    <location>
        <position position="341"/>
    </location>
    <ligand>
        <name>substrate</name>
    </ligand>
</feature>
<evidence type="ECO:0000256" key="6">
    <source>
        <dbReference type="ARBA" id="ARBA00022723"/>
    </source>
</evidence>
<evidence type="ECO:0000256" key="7">
    <source>
        <dbReference type="ARBA" id="ARBA00022801"/>
    </source>
</evidence>
<feature type="binding site" evidence="14">
    <location>
        <position position="223"/>
    </location>
    <ligand>
        <name>Ca(2+)</name>
        <dbReference type="ChEBI" id="CHEBI:29108"/>
    </ligand>
</feature>
<dbReference type="InterPro" id="IPR011234">
    <property type="entry name" value="Fumarylacetoacetase-like_C"/>
</dbReference>
<dbReference type="Pfam" id="PF01979">
    <property type="entry name" value="Amidohydro_1"/>
    <property type="match status" value="1"/>
</dbReference>
<dbReference type="GO" id="GO:0006572">
    <property type="term" value="P:L-tyrosine catabolic process"/>
    <property type="evidence" value="ECO:0007669"/>
    <property type="project" value="UniProtKB-KW"/>
</dbReference>
<feature type="domain" description="Fumarylacetoacetase N-terminal" evidence="18">
    <location>
        <begin position="16"/>
        <end position="110"/>
    </location>
</feature>
<dbReference type="PANTHER" id="PTHR43069:SF2">
    <property type="entry name" value="FUMARYLACETOACETASE"/>
    <property type="match status" value="1"/>
</dbReference>
<evidence type="ECO:0000259" key="16">
    <source>
        <dbReference type="Pfam" id="PF01557"/>
    </source>
</evidence>
<evidence type="ECO:0000259" key="17">
    <source>
        <dbReference type="Pfam" id="PF01979"/>
    </source>
</evidence>
<evidence type="ECO:0000313" key="19">
    <source>
        <dbReference type="EMBL" id="EKG12209.1"/>
    </source>
</evidence>
<dbReference type="HOGENOM" id="CLU_251953_0_0_1"/>
<keyword evidence="10" id="KW-0828">Tyrosine catabolism</keyword>
<dbReference type="GO" id="GO:1902000">
    <property type="term" value="P:homogentisate catabolic process"/>
    <property type="evidence" value="ECO:0007669"/>
    <property type="project" value="TreeGrafter"/>
</dbReference>
<comment type="similarity">
    <text evidence="4">Belongs to the FAH family.</text>
</comment>
<keyword evidence="11" id="KW-0585">Phenylalanine catabolism</keyword>
<evidence type="ECO:0000256" key="4">
    <source>
        <dbReference type="ARBA" id="ARBA00010211"/>
    </source>
</evidence>
<dbReference type="SUPFAM" id="SSF51338">
    <property type="entry name" value="Composite domain of metallo-dependent hydrolases"/>
    <property type="match status" value="1"/>
</dbReference>
<dbReference type="EMBL" id="AHHD01000456">
    <property type="protein sequence ID" value="EKG12209.1"/>
    <property type="molecule type" value="Genomic_DNA"/>
</dbReference>
<accession>K2RPU1</accession>
<evidence type="ECO:0000256" key="3">
    <source>
        <dbReference type="ARBA" id="ARBA00004782"/>
    </source>
</evidence>
<evidence type="ECO:0000256" key="9">
    <source>
        <dbReference type="ARBA" id="ARBA00022842"/>
    </source>
</evidence>
<dbReference type="InterPro" id="IPR036663">
    <property type="entry name" value="Fumarylacetoacetase_C_sf"/>
</dbReference>
<dbReference type="InterPro" id="IPR015377">
    <property type="entry name" value="Fumarylacetoacetase_N"/>
</dbReference>
<evidence type="ECO:0000313" key="20">
    <source>
        <dbReference type="Proteomes" id="UP000007129"/>
    </source>
</evidence>
<dbReference type="InParanoid" id="K2RPU1"/>
<feature type="binding site" evidence="14">
    <location>
        <position position="189"/>
    </location>
    <ligand>
        <name>Ca(2+)</name>
        <dbReference type="ChEBI" id="CHEBI:29108"/>
    </ligand>
</feature>
<dbReference type="UniPathway" id="UPA00139">
    <property type="reaction ID" value="UER00341"/>
</dbReference>
<dbReference type="InterPro" id="IPR036462">
    <property type="entry name" value="Fumarylacetoacetase_N_sf"/>
</dbReference>
<feature type="domain" description="Amidohydrolase-related" evidence="17">
    <location>
        <begin position="1066"/>
        <end position="1413"/>
    </location>
</feature>
<protein>
    <recommendedName>
        <fullName evidence="5">fumarylacetoacetase</fullName>
        <ecNumber evidence="5">3.7.1.2</ecNumber>
    </recommendedName>
</protein>
<comment type="cofactor">
    <cofactor evidence="2 14">
        <name>Mg(2+)</name>
        <dbReference type="ChEBI" id="CHEBI:18420"/>
    </cofactor>
</comment>
<dbReference type="GO" id="GO:0006559">
    <property type="term" value="P:L-phenylalanine catabolic process"/>
    <property type="evidence" value="ECO:0007669"/>
    <property type="project" value="UniProtKB-UniPathway"/>
</dbReference>
<comment type="caution">
    <text evidence="19">The sequence shown here is derived from an EMBL/GenBank/DDBJ whole genome shotgun (WGS) entry which is preliminary data.</text>
</comment>
<feature type="binding site" evidence="14">
    <location>
        <position position="118"/>
    </location>
    <ligand>
        <name>Ca(2+)</name>
        <dbReference type="ChEBI" id="CHEBI:29108"/>
    </ligand>
</feature>
<evidence type="ECO:0000256" key="5">
    <source>
        <dbReference type="ARBA" id="ARBA00012094"/>
    </source>
</evidence>
<evidence type="ECO:0000256" key="15">
    <source>
        <dbReference type="SAM" id="MobiDB-lite"/>
    </source>
</evidence>
<evidence type="ECO:0000256" key="12">
    <source>
        <dbReference type="PIRSR" id="PIRSR605959-1"/>
    </source>
</evidence>
<evidence type="ECO:0000256" key="1">
    <source>
        <dbReference type="ARBA" id="ARBA00001913"/>
    </source>
</evidence>